<dbReference type="GO" id="GO:0019843">
    <property type="term" value="F:rRNA binding"/>
    <property type="evidence" value="ECO:0007669"/>
    <property type="project" value="UniProtKB-UniRule"/>
</dbReference>
<keyword evidence="2" id="KW-0699">rRNA-binding</keyword>
<dbReference type="FunFam" id="2.30.310.10:FF:000003">
    <property type="entry name" value="Zinc knuckle domain containing protein"/>
    <property type="match status" value="1"/>
</dbReference>
<dbReference type="InterPro" id="IPR008532">
    <property type="entry name" value="NFACT_RNA-bd"/>
</dbReference>
<dbReference type="GO" id="GO:0005737">
    <property type="term" value="C:cytoplasm"/>
    <property type="evidence" value="ECO:0007669"/>
    <property type="project" value="UniProtKB-ARBA"/>
</dbReference>
<keyword evidence="2" id="KW-0648">Protein biosynthesis</keyword>
<dbReference type="EMBL" id="JTEO01000002">
    <property type="protein sequence ID" value="MCQ6961972.1"/>
    <property type="molecule type" value="Genomic_DNA"/>
</dbReference>
<sequence>MKQEMTSADVAALVFELSSGENSIIDSKIGKIYQPAPDELRINLFVYNKGKDNLVIEAGKRAHMSEHILESPKIPQSFPMLLRKHVMAGRITYVKQYDFDRIIEIGMVRGGVETILVAELFSPGNIVLLDSERKIILPMRPVTFRGRRIRSGEVYQYPEAQLSPVDAGEKDLEAVFSSSDSDVVRTIATRFNLGGTLAEEVCLRAGIDKNTPARDMGIEGVVRIAGSMRELFSPLTKGELSPYIVKKEIKGETRPVDVAPFELRSHAGLEKEAFPSFNKALDAFFGKRSAEGVTQVVEAVKKEKVDVFERRLKKQEEAIENFGRDAERQVEVAEKIYAHYQAIETVTGVLESARQKGYSWDEIRSILKKAKDTVPAAKAISSIDPATGKMVLDLDGTKATIDLKLTIPQNAQSYYEKAKKLARKKEGALKAIEDTRAAMQKREKKAVSDGRRKAHMKKHWYDRFRWFYSSEGFLVVGGRDAETNEELVKKYMDKSDIVFHTQDPGAPMTVIKAQGKPVTEQTLTEAAQFVVSYSSIWKSGQFSGDCYWVLPGQVSKTPESGEYVKKGAFIIRGERNYFRDVPVGAAVALELGAETRVIGGPVSAVRQHGQHVIELTPGKFNQNDIAKKIYKVYVDRLKEVNFVKQIASPDRIAMMLPPGESDIKA</sequence>
<name>A0AAE3KW61_9EURY</name>
<proteinExistence type="inferred from homology"/>
<dbReference type="Gene3D" id="2.30.310.10">
    <property type="entry name" value="ibrinogen binding protein from staphylococcus aureus domain"/>
    <property type="match status" value="1"/>
</dbReference>
<evidence type="ECO:0000313" key="5">
    <source>
        <dbReference type="Proteomes" id="UP001206983"/>
    </source>
</evidence>
<evidence type="ECO:0000256" key="1">
    <source>
        <dbReference type="ARBA" id="ARBA00023054"/>
    </source>
</evidence>
<evidence type="ECO:0000313" key="4">
    <source>
        <dbReference type="EMBL" id="MCQ6961972.1"/>
    </source>
</evidence>
<gene>
    <name evidence="2" type="primary">rqcH</name>
    <name evidence="4" type="ORF">PV02_02015</name>
</gene>
<dbReference type="NCBIfam" id="NF041120">
    <property type="entry name" value="RqcH_arch"/>
    <property type="match status" value="1"/>
</dbReference>
<keyword evidence="2" id="KW-0820">tRNA-binding</keyword>
<keyword evidence="2" id="KW-0694">RNA-binding</keyword>
<dbReference type="GO" id="GO:0072344">
    <property type="term" value="P:rescue of stalled ribosome"/>
    <property type="evidence" value="ECO:0007669"/>
    <property type="project" value="UniProtKB-UniRule"/>
</dbReference>
<dbReference type="RefSeq" id="WP_256621715.1">
    <property type="nucleotide sequence ID" value="NZ_JTEO01000002.1"/>
</dbReference>
<accession>A0AAE3KW61</accession>
<feature type="domain" description="NFACT RNA-binding" evidence="3">
    <location>
        <begin position="464"/>
        <end position="573"/>
    </location>
</feature>
<comment type="function">
    <text evidence="2">Probably part of the ribosome quality control system (RQC). May mediate the addition of alanine residues (Ala tailing) to incompletely synthesized nascent chains from stalled ribosomes, leading to their degradation.</text>
</comment>
<keyword evidence="1" id="KW-0175">Coiled coil</keyword>
<comment type="subunit">
    <text evidence="2">Associates with stalled 50S ribosomal subunits.</text>
</comment>
<dbReference type="PANTHER" id="PTHR15239">
    <property type="entry name" value="NUCLEAR EXPORT MEDIATOR FACTOR NEMF"/>
    <property type="match status" value="1"/>
</dbReference>
<dbReference type="InterPro" id="IPR051608">
    <property type="entry name" value="RQC_Subunit_NEMF"/>
</dbReference>
<dbReference type="GO" id="GO:1990112">
    <property type="term" value="C:RQC complex"/>
    <property type="evidence" value="ECO:0007669"/>
    <property type="project" value="TreeGrafter"/>
</dbReference>
<comment type="similarity">
    <text evidence="2">Belongs to the NEMF family.</text>
</comment>
<dbReference type="GO" id="GO:0000049">
    <property type="term" value="F:tRNA binding"/>
    <property type="evidence" value="ECO:0007669"/>
    <property type="project" value="UniProtKB-UniRule"/>
</dbReference>
<dbReference type="Pfam" id="PF05670">
    <property type="entry name" value="NFACT-R_1"/>
    <property type="match status" value="1"/>
</dbReference>
<dbReference type="Proteomes" id="UP001206983">
    <property type="component" value="Unassembled WGS sequence"/>
</dbReference>
<evidence type="ECO:0000256" key="2">
    <source>
        <dbReference type="HAMAP-Rule" id="MF_00844"/>
    </source>
</evidence>
<comment type="caution">
    <text evidence="4">The sequence shown here is derived from an EMBL/GenBank/DDBJ whole genome shotgun (WGS) entry which is preliminary data.</text>
</comment>
<protein>
    <recommendedName>
        <fullName evidence="2">Archaeal Rqc2 homolog aRqcH</fullName>
        <shortName evidence="2">aRqcH</shortName>
    </recommendedName>
</protein>
<dbReference type="Pfam" id="PF05833">
    <property type="entry name" value="NFACT_N"/>
    <property type="match status" value="1"/>
</dbReference>
<evidence type="ECO:0000259" key="3">
    <source>
        <dbReference type="Pfam" id="PF05670"/>
    </source>
</evidence>
<dbReference type="GO" id="GO:0043023">
    <property type="term" value="F:ribosomal large subunit binding"/>
    <property type="evidence" value="ECO:0007669"/>
    <property type="project" value="UniProtKB-UniRule"/>
</dbReference>
<dbReference type="AlphaFoldDB" id="A0AAE3KW61"/>
<dbReference type="PANTHER" id="PTHR15239:SF6">
    <property type="entry name" value="RIBOSOME QUALITY CONTROL COMPLEX SUBUNIT NEMF"/>
    <property type="match status" value="1"/>
</dbReference>
<organism evidence="4 5">
    <name type="scientific">Methanolobus chelungpuianus</name>
    <dbReference type="NCBI Taxonomy" id="502115"/>
    <lineage>
        <taxon>Archaea</taxon>
        <taxon>Methanobacteriati</taxon>
        <taxon>Methanobacteriota</taxon>
        <taxon>Stenosarchaea group</taxon>
        <taxon>Methanomicrobia</taxon>
        <taxon>Methanosarcinales</taxon>
        <taxon>Methanosarcinaceae</taxon>
        <taxon>Methanolobus</taxon>
    </lineage>
</organism>
<dbReference type="HAMAP" id="MF_00844_A">
    <property type="entry name" value="RqcH_A"/>
    <property type="match status" value="1"/>
</dbReference>
<dbReference type="InterPro" id="IPR043681">
    <property type="entry name" value="RqcH_archaeal"/>
</dbReference>
<reference evidence="4 5" key="1">
    <citation type="journal article" date="2011" name="Appl. Environ. Microbiol.">
        <title>Methanogenic archaea isolated from Taiwan's Chelungpu fault.</title>
        <authorList>
            <person name="Wu S.Y."/>
            <person name="Lai M.C."/>
        </authorList>
    </citation>
    <scope>NUCLEOTIDE SEQUENCE [LARGE SCALE GENOMIC DNA]</scope>
    <source>
        <strain evidence="4 5">St545Mb</strain>
    </source>
</reference>
<keyword evidence="5" id="KW-1185">Reference proteome</keyword>